<name>A0A154IA17_RHILE</name>
<dbReference type="AlphaFoldDB" id="A0A154IA17"/>
<reference evidence="1" key="1">
    <citation type="submission" date="2016-03" db="EMBL/GenBank/DDBJ databases">
        <title>Microsymbionts genomes from the relict species Vavilovia formosa.</title>
        <authorList>
            <person name="Chirak E."/>
            <person name="Kimeklis A."/>
            <person name="Kopat V."/>
            <person name="Andronov E."/>
        </authorList>
    </citation>
    <scope>NUCLEOTIDE SEQUENCE [LARGE SCALE GENOMIC DNA]</scope>
    <source>
        <strain evidence="1">Vaf12</strain>
    </source>
</reference>
<accession>A0A154IA17</accession>
<evidence type="ECO:0000313" key="1">
    <source>
        <dbReference type="EMBL" id="KZA97444.1"/>
    </source>
</evidence>
<gene>
    <name evidence="1" type="ORF">A4A59_04625</name>
</gene>
<comment type="caution">
    <text evidence="1">The sequence shown here is derived from an EMBL/GenBank/DDBJ whole genome shotgun (WGS) entry which is preliminary data.</text>
</comment>
<proteinExistence type="predicted"/>
<sequence length="79" mass="8621">MLFDGTRTSPARCLTSMSNDLAGKTVDGVDTARALATMMMGSRATTMDSDDYFPLTFAIMVSIVEQKSFELNFASLIVR</sequence>
<protein>
    <submittedName>
        <fullName evidence="1">Uncharacterized protein</fullName>
    </submittedName>
</protein>
<dbReference type="EMBL" id="LVYU01000134">
    <property type="protein sequence ID" value="KZA97444.1"/>
    <property type="molecule type" value="Genomic_DNA"/>
</dbReference>
<organism evidence="1">
    <name type="scientific">Rhizobium leguminosarum</name>
    <dbReference type="NCBI Taxonomy" id="384"/>
    <lineage>
        <taxon>Bacteria</taxon>
        <taxon>Pseudomonadati</taxon>
        <taxon>Pseudomonadota</taxon>
        <taxon>Alphaproteobacteria</taxon>
        <taxon>Hyphomicrobiales</taxon>
        <taxon>Rhizobiaceae</taxon>
        <taxon>Rhizobium/Agrobacterium group</taxon>
        <taxon>Rhizobium</taxon>
    </lineage>
</organism>